<accession>A0ABV9UXF6</accession>
<gene>
    <name evidence="1" type="ORF">ACFPFX_33810</name>
</gene>
<evidence type="ECO:0000313" key="1">
    <source>
        <dbReference type="EMBL" id="MFC4961278.1"/>
    </source>
</evidence>
<evidence type="ECO:0008006" key="3">
    <source>
        <dbReference type="Google" id="ProtNLM"/>
    </source>
</evidence>
<proteinExistence type="predicted"/>
<name>A0ABV9UXF6_9ACTN</name>
<dbReference type="RefSeq" id="WP_344377859.1">
    <property type="nucleotide sequence ID" value="NZ_BAAASQ010000019.1"/>
</dbReference>
<dbReference type="InterPro" id="IPR016024">
    <property type="entry name" value="ARM-type_fold"/>
</dbReference>
<organism evidence="1 2">
    <name type="scientific">Streptomyces mauvecolor</name>
    <dbReference type="NCBI Taxonomy" id="58345"/>
    <lineage>
        <taxon>Bacteria</taxon>
        <taxon>Bacillati</taxon>
        <taxon>Actinomycetota</taxon>
        <taxon>Actinomycetes</taxon>
        <taxon>Kitasatosporales</taxon>
        <taxon>Streptomycetaceae</taxon>
        <taxon>Streptomyces</taxon>
    </lineage>
</organism>
<dbReference type="Proteomes" id="UP001595834">
    <property type="component" value="Unassembled WGS sequence"/>
</dbReference>
<comment type="caution">
    <text evidence="1">The sequence shown here is derived from an EMBL/GenBank/DDBJ whole genome shotgun (WGS) entry which is preliminary data.</text>
</comment>
<dbReference type="InterPro" id="IPR011989">
    <property type="entry name" value="ARM-like"/>
</dbReference>
<keyword evidence="2" id="KW-1185">Reference proteome</keyword>
<sequence length="394" mass="41828">MTDPESWIGLDFGVRELAWARPELLHSKASPSGRLLSWKRNAPLPTVTWPRQPGDAELALALCHPDGHIRAAALGRSGERPALFALVVIRCADWAGPVRAGARALLAEAPPHQLAAHAALILRVGRRSRGGFAQDLLTGVLRTGPASQAEALLNSGDRATARLAHRVSVERRLLPGARLARTAARHPDVVVQDLCANAAVATLGEGTGEGIFDGFAEILAPLLGSRRPRVRSAGVTALHRARRHADAEPYLTDRSALVRACARWVLRQGGTDPAPLYRAMCTDPTARPAAAAGLGECGACEDTDLVRALLAHPAPGVRACAVAGLRALEAVSVADVRPLLNDPSADVVRQSTKALLPRACDVPREQLRALLAEDRPRHQRVAAIRLLRAAGVHA</sequence>
<dbReference type="SUPFAM" id="SSF48371">
    <property type="entry name" value="ARM repeat"/>
    <property type="match status" value="1"/>
</dbReference>
<reference evidence="2" key="1">
    <citation type="journal article" date="2019" name="Int. J. Syst. Evol. Microbiol.">
        <title>The Global Catalogue of Microorganisms (GCM) 10K type strain sequencing project: providing services to taxonomists for standard genome sequencing and annotation.</title>
        <authorList>
            <consortium name="The Broad Institute Genomics Platform"/>
            <consortium name="The Broad Institute Genome Sequencing Center for Infectious Disease"/>
            <person name="Wu L."/>
            <person name="Ma J."/>
        </authorList>
    </citation>
    <scope>NUCLEOTIDE SEQUENCE [LARGE SCALE GENOMIC DNA]</scope>
    <source>
        <strain evidence="2">CCM 7224</strain>
    </source>
</reference>
<protein>
    <recommendedName>
        <fullName evidence="3">HEAT repeat protein</fullName>
    </recommendedName>
</protein>
<dbReference type="EMBL" id="JBHSIZ010000045">
    <property type="protein sequence ID" value="MFC4961278.1"/>
    <property type="molecule type" value="Genomic_DNA"/>
</dbReference>
<dbReference type="Gene3D" id="1.25.10.10">
    <property type="entry name" value="Leucine-rich Repeat Variant"/>
    <property type="match status" value="1"/>
</dbReference>
<evidence type="ECO:0000313" key="2">
    <source>
        <dbReference type="Proteomes" id="UP001595834"/>
    </source>
</evidence>